<evidence type="ECO:0000256" key="2">
    <source>
        <dbReference type="ARBA" id="ARBA00022475"/>
    </source>
</evidence>
<dbReference type="Proteomes" id="UP000095300">
    <property type="component" value="Unassembled WGS sequence"/>
</dbReference>
<dbReference type="InterPro" id="IPR052192">
    <property type="entry name" value="Insect_Ionotropic_Sensory_Rcpt"/>
</dbReference>
<evidence type="ECO:0000256" key="7">
    <source>
        <dbReference type="ARBA" id="ARBA00023180"/>
    </source>
</evidence>
<keyword evidence="6" id="KW-0675">Receptor</keyword>
<feature type="transmembrane region" description="Helical" evidence="8">
    <location>
        <begin position="620"/>
        <end position="643"/>
    </location>
</feature>
<name>A0A1I8P473_STOCA</name>
<evidence type="ECO:0000256" key="1">
    <source>
        <dbReference type="ARBA" id="ARBA00004651"/>
    </source>
</evidence>
<keyword evidence="7" id="KW-0325">Glycoprotein</keyword>
<organism evidence="9 10">
    <name type="scientific">Stomoxys calcitrans</name>
    <name type="common">Stable fly</name>
    <name type="synonym">Conops calcitrans</name>
    <dbReference type="NCBI Taxonomy" id="35570"/>
    <lineage>
        <taxon>Eukaryota</taxon>
        <taxon>Metazoa</taxon>
        <taxon>Ecdysozoa</taxon>
        <taxon>Arthropoda</taxon>
        <taxon>Hexapoda</taxon>
        <taxon>Insecta</taxon>
        <taxon>Pterygota</taxon>
        <taxon>Neoptera</taxon>
        <taxon>Endopterygota</taxon>
        <taxon>Diptera</taxon>
        <taxon>Brachycera</taxon>
        <taxon>Muscomorpha</taxon>
        <taxon>Muscoidea</taxon>
        <taxon>Muscidae</taxon>
        <taxon>Stomoxys</taxon>
    </lineage>
</organism>
<dbReference type="VEuPathDB" id="VectorBase:SCAU004680"/>
<evidence type="ECO:0000256" key="6">
    <source>
        <dbReference type="ARBA" id="ARBA00023170"/>
    </source>
</evidence>
<dbReference type="PANTHER" id="PTHR42643:SF41">
    <property type="entry name" value="IONOTROPIC RECEPTOR 20A-RELATED"/>
    <property type="match status" value="1"/>
</dbReference>
<feature type="transmembrane region" description="Helical" evidence="8">
    <location>
        <begin position="114"/>
        <end position="132"/>
    </location>
</feature>
<evidence type="ECO:0000256" key="3">
    <source>
        <dbReference type="ARBA" id="ARBA00022692"/>
    </source>
</evidence>
<evidence type="ECO:0000256" key="5">
    <source>
        <dbReference type="ARBA" id="ARBA00023136"/>
    </source>
</evidence>
<reference evidence="9" key="1">
    <citation type="submission" date="2020-05" db="UniProtKB">
        <authorList>
            <consortium name="EnsemblMetazoa"/>
        </authorList>
    </citation>
    <scope>IDENTIFICATION</scope>
    <source>
        <strain evidence="9">USDA</strain>
    </source>
</reference>
<evidence type="ECO:0000313" key="10">
    <source>
        <dbReference type="Proteomes" id="UP000095300"/>
    </source>
</evidence>
<keyword evidence="5 8" id="KW-0472">Membrane</keyword>
<keyword evidence="3 8" id="KW-0812">Transmembrane</keyword>
<comment type="subcellular location">
    <subcellularLocation>
        <location evidence="1">Cell membrane</location>
        <topology evidence="1">Multi-pass membrane protein</topology>
    </subcellularLocation>
</comment>
<evidence type="ECO:0000313" key="9">
    <source>
        <dbReference type="EnsemblMetazoa" id="SCAU004680-PA"/>
    </source>
</evidence>
<dbReference type="EnsemblMetazoa" id="SCAU004680-RA">
    <property type="protein sequence ID" value="SCAU004680-PA"/>
    <property type="gene ID" value="SCAU004680"/>
</dbReference>
<dbReference type="PANTHER" id="PTHR42643">
    <property type="entry name" value="IONOTROPIC RECEPTOR 20A-RELATED"/>
    <property type="match status" value="1"/>
</dbReference>
<dbReference type="AlphaFoldDB" id="A0A1I8P473"/>
<protein>
    <submittedName>
        <fullName evidence="9">Uncharacterized protein</fullName>
    </submittedName>
</protein>
<proteinExistence type="predicted"/>
<keyword evidence="10" id="KW-1185">Reference proteome</keyword>
<feature type="transmembrane region" description="Helical" evidence="8">
    <location>
        <begin position="364"/>
        <end position="388"/>
    </location>
</feature>
<feature type="transmembrane region" description="Helical" evidence="8">
    <location>
        <begin position="540"/>
        <end position="558"/>
    </location>
</feature>
<accession>A0A1I8P473</accession>
<evidence type="ECO:0000256" key="8">
    <source>
        <dbReference type="SAM" id="Phobius"/>
    </source>
</evidence>
<dbReference type="SUPFAM" id="SSF53850">
    <property type="entry name" value="Periplasmic binding protein-like II"/>
    <property type="match status" value="1"/>
</dbReference>
<evidence type="ECO:0000256" key="4">
    <source>
        <dbReference type="ARBA" id="ARBA00022989"/>
    </source>
</evidence>
<keyword evidence="4 8" id="KW-1133">Transmembrane helix</keyword>
<dbReference type="GO" id="GO:0005886">
    <property type="term" value="C:plasma membrane"/>
    <property type="evidence" value="ECO:0007669"/>
    <property type="project" value="UniProtKB-SubCell"/>
</dbReference>
<gene>
    <name evidence="9" type="primary">106093390</name>
</gene>
<keyword evidence="2" id="KW-1003">Cell membrane</keyword>
<feature type="transmembrane region" description="Helical" evidence="8">
    <location>
        <begin position="430"/>
        <end position="450"/>
    </location>
</feature>
<sequence>MTIASECTDPLSTCEHSGKCIEASSSKTVTGKYIHTVTHICVREQEHNAMGLKILRILAHVTNAALKVFGSYESTIRNLKDFYTPSIDSEQQTHEALIADFTSPLNLFSPTPHIVMGLLKSIVLVLVLVISLPQAYPVSLEMYGLITMPKDSMDSNYDELLKDIYQERKFEGLLLMHQKSMADIILMPFHKSTVPKIIITSEYHSKFAYKDFYNSEILMVLLMFSSLDRRLTRGAAEVLNYMRQSRILIIAHDTFVDQTASRAFVYAKAAGNLQISGFVAKFVMLFAEFYNASLSMLYPLKVGNQTHYAIINDMVKKNMLDIPIALAGLEYASYRNVSDFYEINQVFIMVPLAQHLTIRQMYKILLNGVFFTSILTAFLIFSLSYSTIDYMQHQHLSPNRLDVLFNFDILPGVLGLTISPSSHPKLYLKLLYVLVGYFGLCFTTFFGANIKTLMTFPPYNRQIRTSDDLVHSSLRLLVVEGDPNNNDPRAAAVKPALAITPNMTFMQEMRKTLNTSYCYGVTTASYNILKRQQKYFYSRPIFFVPEEFILFPMIPWGFQLQHNSPLKEPLNNLIHRVHASGLMQAWHNSLFFDLLKMKEIPKSDSKFNQNVTILHVEDLLWIWLNMTVGWALSTLVFLMELWFGRPCLRTKKATVAQRC</sequence>